<evidence type="ECO:0000259" key="1">
    <source>
        <dbReference type="Pfam" id="PF12867"/>
    </source>
</evidence>
<dbReference type="InterPro" id="IPR024775">
    <property type="entry name" value="DinB-like"/>
</dbReference>
<dbReference type="STRING" id="1075417.SAMN05421823_108169"/>
<dbReference type="RefSeq" id="WP_089685110.1">
    <property type="nucleotide sequence ID" value="NZ_FNFO01000008.1"/>
</dbReference>
<dbReference type="OrthoDB" id="1439983at2"/>
<accession>A0A1G9N3K9</accession>
<organism evidence="2 3">
    <name type="scientific">Catalinimonas alkaloidigena</name>
    <dbReference type="NCBI Taxonomy" id="1075417"/>
    <lineage>
        <taxon>Bacteria</taxon>
        <taxon>Pseudomonadati</taxon>
        <taxon>Bacteroidota</taxon>
        <taxon>Cytophagia</taxon>
        <taxon>Cytophagales</taxon>
        <taxon>Catalimonadaceae</taxon>
        <taxon>Catalinimonas</taxon>
    </lineage>
</organism>
<dbReference type="InterPro" id="IPR034660">
    <property type="entry name" value="DinB/YfiT-like"/>
</dbReference>
<dbReference type="Pfam" id="PF12867">
    <property type="entry name" value="DinB_2"/>
    <property type="match status" value="1"/>
</dbReference>
<feature type="domain" description="DinB-like" evidence="1">
    <location>
        <begin position="29"/>
        <end position="159"/>
    </location>
</feature>
<dbReference type="Gene3D" id="1.20.120.450">
    <property type="entry name" value="dinb family like domain"/>
    <property type="match status" value="1"/>
</dbReference>
<evidence type="ECO:0000313" key="2">
    <source>
        <dbReference type="EMBL" id="SDL81078.1"/>
    </source>
</evidence>
<dbReference type="EMBL" id="FNFO01000008">
    <property type="protein sequence ID" value="SDL81078.1"/>
    <property type="molecule type" value="Genomic_DNA"/>
</dbReference>
<proteinExistence type="predicted"/>
<sequence>MATSSLPEVWLRGPLPDQPALLQPVAHALLQSREEVRRYLDEFPDALLWERLAGVASVGFHLRHLTGVLDRLLTYARGEALTETQLAYLHNEGVPAEISVEELVSNFETQVDKTLAQLRATDESTLTEPRGVGRAQLPSTVIGLLVHAAEHTQRHVGQLWVTARVLRG</sequence>
<evidence type="ECO:0000313" key="3">
    <source>
        <dbReference type="Proteomes" id="UP000198510"/>
    </source>
</evidence>
<protein>
    <submittedName>
        <fullName evidence="2">DinB superfamily protein</fullName>
    </submittedName>
</protein>
<name>A0A1G9N3K9_9BACT</name>
<dbReference type="SUPFAM" id="SSF109854">
    <property type="entry name" value="DinB/YfiT-like putative metalloenzymes"/>
    <property type="match status" value="1"/>
</dbReference>
<dbReference type="Proteomes" id="UP000198510">
    <property type="component" value="Unassembled WGS sequence"/>
</dbReference>
<gene>
    <name evidence="2" type="ORF">SAMN05421823_108169</name>
</gene>
<reference evidence="2 3" key="1">
    <citation type="submission" date="2016-10" db="EMBL/GenBank/DDBJ databases">
        <authorList>
            <person name="de Groot N.N."/>
        </authorList>
    </citation>
    <scope>NUCLEOTIDE SEQUENCE [LARGE SCALE GENOMIC DNA]</scope>
    <source>
        <strain evidence="2 3">DSM 25186</strain>
    </source>
</reference>
<dbReference type="AlphaFoldDB" id="A0A1G9N3K9"/>
<keyword evidence="3" id="KW-1185">Reference proteome</keyword>